<reference evidence="1" key="1">
    <citation type="submission" date="2021-01" db="EMBL/GenBank/DDBJ databases">
        <authorList>
            <consortium name="Genoscope - CEA"/>
            <person name="William W."/>
        </authorList>
    </citation>
    <scope>NUCLEOTIDE SEQUENCE</scope>
</reference>
<evidence type="ECO:0000313" key="1">
    <source>
        <dbReference type="EMBL" id="CAD8080118.1"/>
    </source>
</evidence>
<dbReference type="AlphaFoldDB" id="A0A8S1MIY5"/>
<name>A0A8S1MIY5_9CILI</name>
<dbReference type="EMBL" id="CAJJDN010000040">
    <property type="protein sequence ID" value="CAD8080118.1"/>
    <property type="molecule type" value="Genomic_DNA"/>
</dbReference>
<sequence>MYQFWNVERFRDNHPNNYDDLGTQYIQLIIRNIDIILDHFNNERFLNTLAPLAEIYAPSYLYQAQLLADNLELLQEFLSRFIVEKDDQTIAMNQKFDQINKQISAQHLLEIVNSALGTISNWNQFRNQSMDMNMFRDKVDTLRNNFQLQINQNCNCPCQLI</sequence>
<proteinExistence type="predicted"/>
<protein>
    <submittedName>
        <fullName evidence="1">Uncharacterized protein</fullName>
    </submittedName>
</protein>
<organism evidence="1 2">
    <name type="scientific">Paramecium sonneborni</name>
    <dbReference type="NCBI Taxonomy" id="65129"/>
    <lineage>
        <taxon>Eukaryota</taxon>
        <taxon>Sar</taxon>
        <taxon>Alveolata</taxon>
        <taxon>Ciliophora</taxon>
        <taxon>Intramacronucleata</taxon>
        <taxon>Oligohymenophorea</taxon>
        <taxon>Peniculida</taxon>
        <taxon>Parameciidae</taxon>
        <taxon>Paramecium</taxon>
    </lineage>
</organism>
<accession>A0A8S1MIY5</accession>
<comment type="caution">
    <text evidence="1">The sequence shown here is derived from an EMBL/GenBank/DDBJ whole genome shotgun (WGS) entry which is preliminary data.</text>
</comment>
<dbReference type="Proteomes" id="UP000692954">
    <property type="component" value="Unassembled WGS sequence"/>
</dbReference>
<evidence type="ECO:0000313" key="2">
    <source>
        <dbReference type="Proteomes" id="UP000692954"/>
    </source>
</evidence>
<keyword evidence="2" id="KW-1185">Reference proteome</keyword>
<gene>
    <name evidence="1" type="ORF">PSON_ATCC_30995.1.T0400077</name>
</gene>